<proteinExistence type="predicted"/>
<name>A0A6C0EV57_9ZZZZ</name>
<reference evidence="2" key="1">
    <citation type="journal article" date="2020" name="Nature">
        <title>Giant virus diversity and host interactions through global metagenomics.</title>
        <authorList>
            <person name="Schulz F."/>
            <person name="Roux S."/>
            <person name="Paez-Espino D."/>
            <person name="Jungbluth S."/>
            <person name="Walsh D.A."/>
            <person name="Denef V.J."/>
            <person name="McMahon K.D."/>
            <person name="Konstantinidis K.T."/>
            <person name="Eloe-Fadrosh E.A."/>
            <person name="Kyrpides N.C."/>
            <person name="Woyke T."/>
        </authorList>
    </citation>
    <scope>NUCLEOTIDE SEQUENCE</scope>
    <source>
        <strain evidence="2">GVMAG-M-3300009161-34</strain>
    </source>
</reference>
<dbReference type="EMBL" id="MN738957">
    <property type="protein sequence ID" value="QHT33056.1"/>
    <property type="molecule type" value="Genomic_DNA"/>
</dbReference>
<accession>A0A6C0EV57</accession>
<dbReference type="SUPFAM" id="SSF56784">
    <property type="entry name" value="HAD-like"/>
    <property type="match status" value="1"/>
</dbReference>
<organism evidence="2">
    <name type="scientific">viral metagenome</name>
    <dbReference type="NCBI Taxonomy" id="1070528"/>
    <lineage>
        <taxon>unclassified sequences</taxon>
        <taxon>metagenomes</taxon>
        <taxon>organismal metagenomes</taxon>
    </lineage>
</organism>
<feature type="region of interest" description="Disordered" evidence="1">
    <location>
        <begin position="247"/>
        <end position="295"/>
    </location>
</feature>
<sequence length="295" mass="34845">MPKSIKINSNPKNKKVVVFDLDETLGSFGELGALCNVLDEYYGNRQTSYDIFNDLMELYPEFIRPQIFNILKYILKKKKEDKCKYIMIYTNNQDRVWVEHVKTYFEKKLKSKIFEQIICAFKVDGRVLELNRTTQEKTVDDFFRCTKLPRDIEICFVDDLFHPQMEEDSVYYIHVKAYKHYIPSSTLVERYMNSHLTKNVKNKDELRSYMMSKLKYNITEKSKEEQEVDIIVSKRLLEHIKEFFKKDEGGSHGDGSGAISQSPHHSHPHFDISGKHKSFKRTNAASKRNKTLKKK</sequence>
<protein>
    <submittedName>
        <fullName evidence="2">Uncharacterized protein</fullName>
    </submittedName>
</protein>
<dbReference type="AlphaFoldDB" id="A0A6C0EV57"/>
<dbReference type="InterPro" id="IPR036412">
    <property type="entry name" value="HAD-like_sf"/>
</dbReference>
<evidence type="ECO:0000256" key="1">
    <source>
        <dbReference type="SAM" id="MobiDB-lite"/>
    </source>
</evidence>
<evidence type="ECO:0000313" key="2">
    <source>
        <dbReference type="EMBL" id="QHT33056.1"/>
    </source>
</evidence>